<proteinExistence type="predicted"/>
<keyword evidence="3" id="KW-1185">Reference proteome</keyword>
<feature type="domain" description="DUF2087" evidence="1">
    <location>
        <begin position="98"/>
        <end position="167"/>
    </location>
</feature>
<evidence type="ECO:0000313" key="3">
    <source>
        <dbReference type="Proteomes" id="UP000523000"/>
    </source>
</evidence>
<gene>
    <name evidence="2" type="ORF">E9229_001686</name>
</gene>
<reference evidence="2 3" key="1">
    <citation type="submission" date="2020-08" db="EMBL/GenBank/DDBJ databases">
        <title>Sequencing the genomes of 1000 actinobacteria strains.</title>
        <authorList>
            <person name="Klenk H.-P."/>
        </authorList>
    </citation>
    <scope>NUCLEOTIDE SEQUENCE [LARGE SCALE GENOMIC DNA]</scope>
    <source>
        <strain evidence="2 3">DSM 22826</strain>
    </source>
</reference>
<name>A0A839QLM0_9MICC</name>
<dbReference type="Pfam" id="PF09860">
    <property type="entry name" value="DUF2087"/>
    <property type="match status" value="1"/>
</dbReference>
<evidence type="ECO:0000313" key="2">
    <source>
        <dbReference type="EMBL" id="MBB2995495.1"/>
    </source>
</evidence>
<organism evidence="2 3">
    <name type="scientific">Paeniglutamicibacter cryotolerans</name>
    <dbReference type="NCBI Taxonomy" id="670079"/>
    <lineage>
        <taxon>Bacteria</taxon>
        <taxon>Bacillati</taxon>
        <taxon>Actinomycetota</taxon>
        <taxon>Actinomycetes</taxon>
        <taxon>Micrococcales</taxon>
        <taxon>Micrococcaceae</taxon>
        <taxon>Paeniglutamicibacter</taxon>
    </lineage>
</organism>
<sequence length="172" mass="18830">MPEQGHDIDWRRVLGALSNAGTRTLFAELVLGKPLAQTGAGMKPAKRAAAIKGLESALLLIPGPQGPVLDPAAFRRALASGAPKERAVGVQRFLIGSRIKRYPASQAERFELLDWVVQRALNDPEQLNEAQVNERLSAFTGDIALLRRYLVDHGLLERTADGSTYRRAPRRA</sequence>
<dbReference type="RefSeq" id="WP_183510746.1">
    <property type="nucleotide sequence ID" value="NZ_BAABGK010000110.1"/>
</dbReference>
<dbReference type="InterPro" id="IPR018656">
    <property type="entry name" value="DUF2087"/>
</dbReference>
<dbReference type="Proteomes" id="UP000523000">
    <property type="component" value="Unassembled WGS sequence"/>
</dbReference>
<comment type="caution">
    <text evidence="2">The sequence shown here is derived from an EMBL/GenBank/DDBJ whole genome shotgun (WGS) entry which is preliminary data.</text>
</comment>
<protein>
    <recommendedName>
        <fullName evidence="1">DUF2087 domain-containing protein</fullName>
    </recommendedName>
</protein>
<accession>A0A839QLM0</accession>
<dbReference type="AlphaFoldDB" id="A0A839QLM0"/>
<dbReference type="EMBL" id="JACHVS010000001">
    <property type="protein sequence ID" value="MBB2995495.1"/>
    <property type="molecule type" value="Genomic_DNA"/>
</dbReference>
<evidence type="ECO:0000259" key="1">
    <source>
        <dbReference type="Pfam" id="PF09860"/>
    </source>
</evidence>